<protein>
    <submittedName>
        <fullName evidence="1">Uncharacterized protein</fullName>
    </submittedName>
</protein>
<dbReference type="AlphaFoldDB" id="A0A1J7IL87"/>
<dbReference type="EMBL" id="KV875098">
    <property type="protein sequence ID" value="OIW28335.1"/>
    <property type="molecule type" value="Genomic_DNA"/>
</dbReference>
<organism evidence="1 2">
    <name type="scientific">Coniochaeta ligniaria NRRL 30616</name>
    <dbReference type="NCBI Taxonomy" id="1408157"/>
    <lineage>
        <taxon>Eukaryota</taxon>
        <taxon>Fungi</taxon>
        <taxon>Dikarya</taxon>
        <taxon>Ascomycota</taxon>
        <taxon>Pezizomycotina</taxon>
        <taxon>Sordariomycetes</taxon>
        <taxon>Sordariomycetidae</taxon>
        <taxon>Coniochaetales</taxon>
        <taxon>Coniochaetaceae</taxon>
        <taxon>Coniochaeta</taxon>
    </lineage>
</organism>
<reference evidence="1 2" key="1">
    <citation type="submission" date="2016-10" db="EMBL/GenBank/DDBJ databases">
        <title>Draft genome sequence of Coniochaeta ligniaria NRRL30616, a lignocellulolytic fungus for bioabatement of inhibitors in plant biomass hydrolysates.</title>
        <authorList>
            <consortium name="DOE Joint Genome Institute"/>
            <person name="Jimenez D.J."/>
            <person name="Hector R.E."/>
            <person name="Riley R."/>
            <person name="Sun H."/>
            <person name="Grigoriev I.V."/>
            <person name="Van Elsas J.D."/>
            <person name="Nichols N.N."/>
        </authorList>
    </citation>
    <scope>NUCLEOTIDE SEQUENCE [LARGE SCALE GENOMIC DNA]</scope>
    <source>
        <strain evidence="1 2">NRRL 30616</strain>
    </source>
</reference>
<dbReference type="InParanoid" id="A0A1J7IL87"/>
<keyword evidence="2" id="KW-1185">Reference proteome</keyword>
<evidence type="ECO:0000313" key="1">
    <source>
        <dbReference type="EMBL" id="OIW28335.1"/>
    </source>
</evidence>
<sequence length="107" mass="12030">MRSSEAMNFRFPVDLFTLRILKGVRVMCTLLLQLFKPCEARQTTALVLAFSRFTRHASPLIAGIFIGHAAEWLFIFEVVNIYQQGFDMVSIHESGLVFSPPAPARAA</sequence>
<dbReference type="Proteomes" id="UP000182658">
    <property type="component" value="Unassembled WGS sequence"/>
</dbReference>
<proteinExistence type="predicted"/>
<accession>A0A1J7IL87</accession>
<name>A0A1J7IL87_9PEZI</name>
<gene>
    <name evidence="1" type="ORF">CONLIGDRAFT_373426</name>
</gene>
<evidence type="ECO:0000313" key="2">
    <source>
        <dbReference type="Proteomes" id="UP000182658"/>
    </source>
</evidence>